<protein>
    <submittedName>
        <fullName evidence="3">DUF349 domain-containing protein</fullName>
    </submittedName>
</protein>
<dbReference type="RefSeq" id="WP_278005791.1">
    <property type="nucleotide sequence ID" value="NZ_JARSBN010000005.1"/>
</dbReference>
<evidence type="ECO:0000313" key="4">
    <source>
        <dbReference type="Proteomes" id="UP001529085"/>
    </source>
</evidence>
<keyword evidence="1" id="KW-0175">Coiled coil</keyword>
<evidence type="ECO:0000256" key="1">
    <source>
        <dbReference type="SAM" id="Coils"/>
    </source>
</evidence>
<feature type="region of interest" description="Disordered" evidence="2">
    <location>
        <begin position="1"/>
        <end position="86"/>
    </location>
</feature>
<name>A0ABT6G2S4_9FLAO</name>
<dbReference type="InterPro" id="IPR007139">
    <property type="entry name" value="DUF349"/>
</dbReference>
<comment type="caution">
    <text evidence="3">The sequence shown here is derived from an EMBL/GenBank/DDBJ whole genome shotgun (WGS) entry which is preliminary data.</text>
</comment>
<proteinExistence type="predicted"/>
<organism evidence="3 4">
    <name type="scientific">Winogradskyella marincola</name>
    <dbReference type="NCBI Taxonomy" id="3037795"/>
    <lineage>
        <taxon>Bacteria</taxon>
        <taxon>Pseudomonadati</taxon>
        <taxon>Bacteroidota</taxon>
        <taxon>Flavobacteriia</taxon>
        <taxon>Flavobacteriales</taxon>
        <taxon>Flavobacteriaceae</taxon>
        <taxon>Winogradskyella</taxon>
    </lineage>
</organism>
<feature type="compositionally biased region" description="Basic and acidic residues" evidence="2">
    <location>
        <begin position="75"/>
        <end position="86"/>
    </location>
</feature>
<dbReference type="Pfam" id="PF03993">
    <property type="entry name" value="DUF349"/>
    <property type="match status" value="5"/>
</dbReference>
<dbReference type="EMBL" id="JARSBN010000005">
    <property type="protein sequence ID" value="MDG4716344.1"/>
    <property type="molecule type" value="Genomic_DNA"/>
</dbReference>
<evidence type="ECO:0000256" key="2">
    <source>
        <dbReference type="SAM" id="MobiDB-lite"/>
    </source>
</evidence>
<dbReference type="Proteomes" id="UP001529085">
    <property type="component" value="Unassembled WGS sequence"/>
</dbReference>
<accession>A0ABT6G2S4</accession>
<feature type="compositionally biased region" description="Basic and acidic residues" evidence="2">
    <location>
        <begin position="49"/>
        <end position="62"/>
    </location>
</feature>
<gene>
    <name evidence="3" type="ORF">P7122_10695</name>
</gene>
<sequence length="654" mass="77414">MSENDNLQDADGKKEVELQNTTPQEESTPQVEEHAEVKIENESAEDSDSESKVDADDAHSEIEASNAEDAEDESNAERHEVEEKDYHAMTMQDLAEELNRLLKHHKIQTISKQVNEIKTEFNAKFGELLEEKKEEFINDGGNEIDFYYTNDTKKLFNQLYKDYKQSISAYYKEREHNLKQNLENRLAIIEEIKGLLSVEENMGSTYKTFKELQEKWRNAGPIPRDKYNNAWNTYHHHVERFYDFLHLNNDLRDMDFKHNYDQKLKIIERAEELAKDNNINRVFRELQVLHKLWKEELGPVAKEHREEIWERFSNATKTIHDKRQAYYADLDKAYEKNLEKKEEIIAKIQAVAEDKANAHSAWQKKIKEVEALREAFFNAGKVPLKVNEATWAKFKDTVRAFNRGKNKFYKDLKKDQYENLQKKRELIKIAEENKDSEDFAVVTPLMKKIQNDWKKIGHVPRRDSDKIWKQFKNACNHYFDRMHAQRKAENQHLYDAFDKKVKLLEDLKAMELSGDNKADVETLKTKIAEWKEVGYVPQNKRYIDGKFYKAIDDAFDKLKMEKSKLEMVKFESKLENLANNDDDTRLLDHEQNFIRKKIGEVKSEITQLENNLQFFTNVDSDNPLVKDVHKNIAKHKKELETWKAKLTKIRGMYS</sequence>
<feature type="compositionally biased region" description="Basic and acidic residues" evidence="2">
    <location>
        <begin position="31"/>
        <end position="41"/>
    </location>
</feature>
<evidence type="ECO:0000313" key="3">
    <source>
        <dbReference type="EMBL" id="MDG4716344.1"/>
    </source>
</evidence>
<keyword evidence="4" id="KW-1185">Reference proteome</keyword>
<feature type="compositionally biased region" description="Polar residues" evidence="2">
    <location>
        <begin position="18"/>
        <end position="30"/>
    </location>
</feature>
<reference evidence="3 4" key="1">
    <citation type="submission" date="2023-03" db="EMBL/GenBank/DDBJ databases">
        <title>Strain YYF002 represents a novel species in the genus Winogradskyella isolated from seawater.</title>
        <authorList>
            <person name="Fu Z.-Y."/>
        </authorList>
    </citation>
    <scope>NUCLEOTIDE SEQUENCE [LARGE SCALE GENOMIC DNA]</scope>
    <source>
        <strain evidence="3 4">YYF002</strain>
    </source>
</reference>
<feature type="coiled-coil region" evidence="1">
    <location>
        <begin position="560"/>
        <end position="645"/>
    </location>
</feature>